<keyword evidence="3" id="KW-0812">Transmembrane</keyword>
<dbReference type="CDD" id="cd05827">
    <property type="entry name" value="Sortase_C"/>
    <property type="match status" value="1"/>
</dbReference>
<feature type="active site" description="Proton donor/acceptor" evidence="2">
    <location>
        <position position="150"/>
    </location>
</feature>
<proteinExistence type="predicted"/>
<evidence type="ECO:0000256" key="3">
    <source>
        <dbReference type="SAM" id="Phobius"/>
    </source>
</evidence>
<sequence>MKKYIQKNFTTILLIVAFTVGLSLLLYPTIANWWNEMYAARAVATYDEAVAKLQEEDLELMYADAVKYNQLLLEEKNRYFPSEEMHELYEKTLNVNDDGLMGSVNIPKANINLPIFHGTDEDLLQKNVGHIEGSSLPVGGESTHAVISGHRGLPSARLFTDITKLVEGDTFTVRVLGKTLTYEVDQIRTVLPEETSDLEIVPGQDLMTLVTCTPYGINSHRLLVRGHRVPNALEGDGSQDASLFDRNLVAIVIAGTILFFLVGWIFLKDRFKK</sequence>
<feature type="transmembrane region" description="Helical" evidence="3">
    <location>
        <begin position="248"/>
        <end position="267"/>
    </location>
</feature>
<organism evidence="4 5">
    <name type="scientific">Dubosiella newyorkensis</name>
    <dbReference type="NCBI Taxonomy" id="1862672"/>
    <lineage>
        <taxon>Bacteria</taxon>
        <taxon>Bacillati</taxon>
        <taxon>Bacillota</taxon>
        <taxon>Erysipelotrichia</taxon>
        <taxon>Erysipelotrichales</taxon>
        <taxon>Erysipelotrichaceae</taxon>
        <taxon>Dubosiella</taxon>
    </lineage>
</organism>
<dbReference type="NCBIfam" id="NF033745">
    <property type="entry name" value="class_C_sortase"/>
    <property type="match status" value="1"/>
</dbReference>
<evidence type="ECO:0000313" key="5">
    <source>
        <dbReference type="Proteomes" id="UP000186705"/>
    </source>
</evidence>
<dbReference type="OrthoDB" id="1648028at2"/>
<dbReference type="SUPFAM" id="SSF63817">
    <property type="entry name" value="Sortase"/>
    <property type="match status" value="1"/>
</dbReference>
<dbReference type="NCBIfam" id="TIGR01076">
    <property type="entry name" value="sortase_fam"/>
    <property type="match status" value="1"/>
</dbReference>
<dbReference type="STRING" id="1862672.BO225_03150"/>
<accession>A0A1U7NP76</accession>
<feature type="active site" description="Acyl-thioester intermediate" evidence="2">
    <location>
        <position position="212"/>
    </location>
</feature>
<gene>
    <name evidence="4" type="ORF">BO225_03150</name>
</gene>
<evidence type="ECO:0000256" key="2">
    <source>
        <dbReference type="PIRSR" id="PIRSR605754-1"/>
    </source>
</evidence>
<dbReference type="Pfam" id="PF04203">
    <property type="entry name" value="Sortase"/>
    <property type="match status" value="1"/>
</dbReference>
<keyword evidence="3" id="KW-1133">Transmembrane helix</keyword>
<dbReference type="GeneID" id="78274944"/>
<dbReference type="GO" id="GO:0016787">
    <property type="term" value="F:hydrolase activity"/>
    <property type="evidence" value="ECO:0007669"/>
    <property type="project" value="UniProtKB-KW"/>
</dbReference>
<dbReference type="InterPro" id="IPR023365">
    <property type="entry name" value="Sortase_dom-sf"/>
</dbReference>
<evidence type="ECO:0000256" key="1">
    <source>
        <dbReference type="ARBA" id="ARBA00022801"/>
    </source>
</evidence>
<keyword evidence="5" id="KW-1185">Reference proteome</keyword>
<dbReference type="RefSeq" id="WP_143356753.1">
    <property type="nucleotide sequence ID" value="NZ_JBGNFS010000016.1"/>
</dbReference>
<comment type="caution">
    <text evidence="4">The sequence shown here is derived from an EMBL/GenBank/DDBJ whole genome shotgun (WGS) entry which is preliminary data.</text>
</comment>
<keyword evidence="1" id="KW-0378">Hydrolase</keyword>
<dbReference type="Gene3D" id="2.40.260.10">
    <property type="entry name" value="Sortase"/>
    <property type="match status" value="1"/>
</dbReference>
<dbReference type="AlphaFoldDB" id="A0A1U7NP76"/>
<dbReference type="EMBL" id="MPKA01000052">
    <property type="protein sequence ID" value="OLU47278.1"/>
    <property type="molecule type" value="Genomic_DNA"/>
</dbReference>
<reference evidence="4 5" key="1">
    <citation type="submission" date="2016-11" db="EMBL/GenBank/DDBJ databases">
        <title>Description of two novel members of the family Erysipelotrichaceae: Ileibacterium lipovorans gen. nov., sp. nov. and Dubosiella newyorkensis, gen. nov., sp. nov.</title>
        <authorList>
            <person name="Cox L.M."/>
            <person name="Sohn J."/>
            <person name="Tyrrell K.L."/>
            <person name="Citron D.M."/>
            <person name="Lawson P.A."/>
            <person name="Patel N.B."/>
            <person name="Iizumi T."/>
            <person name="Perez-Perez G.I."/>
            <person name="Goldstein E.J."/>
            <person name="Blaser M.J."/>
        </authorList>
    </citation>
    <scope>NUCLEOTIDE SEQUENCE [LARGE SCALE GENOMIC DNA]</scope>
    <source>
        <strain evidence="4 5">NYU-BL-A4</strain>
    </source>
</reference>
<evidence type="ECO:0000313" key="4">
    <source>
        <dbReference type="EMBL" id="OLU47278.1"/>
    </source>
</evidence>
<dbReference type="InterPro" id="IPR042002">
    <property type="entry name" value="Sortase_C"/>
</dbReference>
<protein>
    <submittedName>
        <fullName evidence="4">Class C sortase</fullName>
    </submittedName>
</protein>
<name>A0A1U7NP76_9FIRM</name>
<feature type="transmembrane region" description="Helical" evidence="3">
    <location>
        <begin position="12"/>
        <end position="34"/>
    </location>
</feature>
<dbReference type="Proteomes" id="UP000186705">
    <property type="component" value="Unassembled WGS sequence"/>
</dbReference>
<keyword evidence="3" id="KW-0472">Membrane</keyword>
<dbReference type="InterPro" id="IPR005754">
    <property type="entry name" value="Sortase"/>
</dbReference>